<reference evidence="4" key="3">
    <citation type="submission" date="2006-01" db="EMBL/GenBank/DDBJ databases">
        <authorList>
            <person name="Buell R."/>
        </authorList>
    </citation>
    <scope>NUCLEOTIDE SEQUENCE</scope>
</reference>
<proteinExistence type="predicted"/>
<dbReference type="PANTHER" id="PTHR31973">
    <property type="entry name" value="POLYPROTEIN, PUTATIVE-RELATED"/>
    <property type="match status" value="1"/>
</dbReference>
<feature type="compositionally biased region" description="Acidic residues" evidence="1">
    <location>
        <begin position="476"/>
        <end position="486"/>
    </location>
</feature>
<reference evidence="4" key="1">
    <citation type="journal article" date="2005" name="BMC Biol.">
        <title>The sequence of rice chromosomes 11 and 12, rich in disease resistance genes and recent gene duplications.</title>
        <authorList>
            <consortium name="The rice chromosomes 11 and 12 sequencing consortia"/>
        </authorList>
    </citation>
    <scope>NUCLEOTIDE SEQUENCE [LARGE SCALE GENOMIC DNA]</scope>
</reference>
<feature type="region of interest" description="Disordered" evidence="1">
    <location>
        <begin position="1"/>
        <end position="116"/>
    </location>
</feature>
<evidence type="ECO:0000259" key="2">
    <source>
        <dbReference type="Pfam" id="PF03108"/>
    </source>
</evidence>
<feature type="compositionally biased region" description="Basic and acidic residues" evidence="1">
    <location>
        <begin position="75"/>
        <end position="90"/>
    </location>
</feature>
<feature type="region of interest" description="Disordered" evidence="1">
    <location>
        <begin position="374"/>
        <end position="427"/>
    </location>
</feature>
<dbReference type="InterPro" id="IPR004332">
    <property type="entry name" value="Transposase_MuDR"/>
</dbReference>
<feature type="compositionally biased region" description="Basic and acidic residues" evidence="1">
    <location>
        <begin position="35"/>
        <end position="49"/>
    </location>
</feature>
<evidence type="ECO:0000313" key="4">
    <source>
        <dbReference type="EMBL" id="ABA95994.1"/>
    </source>
</evidence>
<feature type="domain" description="PB1-like" evidence="3">
    <location>
        <begin position="200"/>
        <end position="291"/>
    </location>
</feature>
<reference evidence="4" key="2">
    <citation type="submission" date="2005-04" db="EMBL/GenBank/DDBJ databases">
        <authorList>
            <person name="Buell C.R."/>
            <person name="Wing R.A."/>
            <person name="McCombie W.A."/>
            <person name="Ouyang S."/>
        </authorList>
    </citation>
    <scope>NUCLEOTIDE SEQUENCE</scope>
</reference>
<feature type="compositionally biased region" description="Low complexity" evidence="1">
    <location>
        <begin position="1"/>
        <end position="21"/>
    </location>
</feature>
<name>Q2QWR3_ORYSJ</name>
<dbReference type="InterPro" id="IPR058594">
    <property type="entry name" value="PB1-like_dom_pln"/>
</dbReference>
<accession>Q2QWR3</accession>
<dbReference type="EMBL" id="DP000011">
    <property type="protein sequence ID" value="ABA95994.1"/>
    <property type="molecule type" value="Genomic_DNA"/>
</dbReference>
<feature type="region of interest" description="Disordered" evidence="1">
    <location>
        <begin position="457"/>
        <end position="503"/>
    </location>
</feature>
<evidence type="ECO:0000259" key="3">
    <source>
        <dbReference type="Pfam" id="PF26130"/>
    </source>
</evidence>
<dbReference type="Pfam" id="PF03108">
    <property type="entry name" value="DBD_Tnp_Mut"/>
    <property type="match status" value="1"/>
</dbReference>
<protein>
    <submittedName>
        <fullName evidence="4">Uncharacterized protein</fullName>
    </submittedName>
</protein>
<feature type="domain" description="Transposase MuDR plant" evidence="2">
    <location>
        <begin position="511"/>
        <end position="571"/>
    </location>
</feature>
<evidence type="ECO:0000256" key="1">
    <source>
        <dbReference type="SAM" id="MobiDB-lite"/>
    </source>
</evidence>
<sequence length="807" mass="90230">MAQRSSPTRRSPRTGSPRRGSYVSSVNDNDCINEPIHRSESMNRADALRSRSYNSEGDIQDTICSPRASSLSWERGQRGGREMNRGELRRERRKKRRGENDMWGPHQDGQGDAAGDEVDLQQAAAEGAAEGMAECRAEVVTGLARPPTTSSSTWIWWWPRRGCRQPPWGDLGRESELGAAAGGGFIGEYSPRNPTSESGRFHLKGVFVLDGSEKKYCGGSEALSYVERDKVSLPELFGHLKDHCNVMSGTLLHWLFPGKDLQTGLRALSNDKACKLMCDCTGELDVADVYVKEPEIVDLCNGSDDDSDWEVEMELEVESEEEGGKMEVDIDVSKGKGVDEVGGSGCKGKELAEEETDRRIVIYHSDSAPIARHQHCQSAPCGSHQPSANAPIPDYPTYDSTPIASHPPSDSDYTPGDDAQSDDDEEAVEIEKHYKEVKRKVKAGQLENLDDIFFQRAKPRMQTGGDEARNKTPYADSDEEESFDELGSDREMRTKGSHQARYKKSQGVPKFELGMKFSCKKQFKKVITTYAIAERKVINFGKDDGQRVRANCDWESCPWVCLLSKNSRSDSWQIVTFDNLHACPPRRDSRLVTSVRIAEKFGNFIAANPSKPIAHMKSTVQEKMFVDASISKLKRAKWLVMKKKFDSAKGQYQKLFNYQLELLRSNPGNTVVVNREIGMDPPVVKRMYICLDACKKGFTAGCRRVVGLDGCFFKGATNGELLCAIGRDANNQMYPLAWVVVAKENDEERDWFLDLLCGDIVDRKHVAWEICLTPVQVQSSPSDVLACQLIRSCNQQEIEAKKPWLNL</sequence>
<organism evidence="4">
    <name type="scientific">Oryza sativa subsp. japonica</name>
    <name type="common">Rice</name>
    <dbReference type="NCBI Taxonomy" id="39947"/>
    <lineage>
        <taxon>Eukaryota</taxon>
        <taxon>Viridiplantae</taxon>
        <taxon>Streptophyta</taxon>
        <taxon>Embryophyta</taxon>
        <taxon>Tracheophyta</taxon>
        <taxon>Spermatophyta</taxon>
        <taxon>Magnoliopsida</taxon>
        <taxon>Liliopsida</taxon>
        <taxon>Poales</taxon>
        <taxon>Poaceae</taxon>
        <taxon>BOP clade</taxon>
        <taxon>Oryzoideae</taxon>
        <taxon>Oryzeae</taxon>
        <taxon>Oryzinae</taxon>
        <taxon>Oryza</taxon>
        <taxon>Oryza sativa</taxon>
    </lineage>
</organism>
<dbReference type="AlphaFoldDB" id="Q2QWR3"/>
<dbReference type="Pfam" id="PF26130">
    <property type="entry name" value="PB1-like"/>
    <property type="match status" value="1"/>
</dbReference>
<dbReference type="PANTHER" id="PTHR31973:SF187">
    <property type="entry name" value="MUTATOR TRANSPOSASE MUDRA PROTEIN"/>
    <property type="match status" value="1"/>
</dbReference>
<gene>
    <name evidence="4" type="ordered locus">LOC_Os12g08490</name>
</gene>